<dbReference type="PANTHER" id="PTHR39579">
    <property type="entry name" value="INNER MEMBRANE PROTEIN YHCB"/>
    <property type="match status" value="1"/>
</dbReference>
<dbReference type="RefSeq" id="WP_105191698.1">
    <property type="nucleotide sequence ID" value="NZ_PTQZ01000064.1"/>
</dbReference>
<sequence>VRVQELEALLNDLQGRHERYQHDVREHFEQTASLVNELTQRYRDVHEHLVQGALTLCDDPKRQREDNPARAFASLQGPAQSNTYVSPYTQLEEGDYSAYEPPRDYATKSPSDKGTLDERFGFK</sequence>
<evidence type="ECO:0000256" key="1">
    <source>
        <dbReference type="ARBA" id="ARBA00004377"/>
    </source>
</evidence>
<protein>
    <recommendedName>
        <fullName evidence="11">Z-ring associated protein G</fullName>
    </recommendedName>
    <alternativeName>
        <fullName evidence="12">Cell division protein ZapG</fullName>
    </alternativeName>
</protein>
<gene>
    <name evidence="15" type="ORF">C5O18_04085</name>
</gene>
<comment type="caution">
    <text evidence="15">The sequence shown here is derived from an EMBL/GenBank/DDBJ whole genome shotgun (WGS) entry which is preliminary data.</text>
</comment>
<keyword evidence="6" id="KW-0133">Cell shape</keyword>
<dbReference type="GO" id="GO:0051301">
    <property type="term" value="P:cell division"/>
    <property type="evidence" value="ECO:0007669"/>
    <property type="project" value="UniProtKB-KW"/>
</dbReference>
<dbReference type="OrthoDB" id="7068713at2"/>
<feature type="non-terminal residue" evidence="15">
    <location>
        <position position="1"/>
    </location>
</feature>
<keyword evidence="7" id="KW-1133">Transmembrane helix</keyword>
<evidence type="ECO:0000256" key="6">
    <source>
        <dbReference type="ARBA" id="ARBA00022960"/>
    </source>
</evidence>
<keyword evidence="3" id="KW-0997">Cell inner membrane</keyword>
<dbReference type="EMBL" id="PTQZ01000064">
    <property type="protein sequence ID" value="PQA46775.1"/>
    <property type="molecule type" value="Genomic_DNA"/>
</dbReference>
<feature type="compositionally biased region" description="Basic and acidic residues" evidence="14">
    <location>
        <begin position="101"/>
        <end position="123"/>
    </location>
</feature>
<evidence type="ECO:0000256" key="11">
    <source>
        <dbReference type="ARBA" id="ARBA00035703"/>
    </source>
</evidence>
<name>A0A2P6ATI2_9GAMM</name>
<evidence type="ECO:0000256" key="13">
    <source>
        <dbReference type="SAM" id="Coils"/>
    </source>
</evidence>
<keyword evidence="13" id="KW-0175">Coiled coil</keyword>
<dbReference type="GO" id="GO:0005886">
    <property type="term" value="C:plasma membrane"/>
    <property type="evidence" value="ECO:0007669"/>
    <property type="project" value="UniProtKB-SubCell"/>
</dbReference>
<dbReference type="GO" id="GO:0008360">
    <property type="term" value="P:regulation of cell shape"/>
    <property type="evidence" value="ECO:0007669"/>
    <property type="project" value="UniProtKB-KW"/>
</dbReference>
<accession>A0A2P6ATI2</accession>
<evidence type="ECO:0000256" key="4">
    <source>
        <dbReference type="ARBA" id="ARBA00022618"/>
    </source>
</evidence>
<evidence type="ECO:0000256" key="7">
    <source>
        <dbReference type="ARBA" id="ARBA00022989"/>
    </source>
</evidence>
<keyword evidence="9" id="KW-0131">Cell cycle</keyword>
<comment type="similarity">
    <text evidence="10">Belongs to the ZapG family.</text>
</comment>
<dbReference type="Pfam" id="PF06295">
    <property type="entry name" value="ZapG-like"/>
    <property type="match status" value="1"/>
</dbReference>
<evidence type="ECO:0000256" key="14">
    <source>
        <dbReference type="SAM" id="MobiDB-lite"/>
    </source>
</evidence>
<evidence type="ECO:0000313" key="16">
    <source>
        <dbReference type="Proteomes" id="UP000243900"/>
    </source>
</evidence>
<keyword evidence="5" id="KW-0812">Transmembrane</keyword>
<dbReference type="PANTHER" id="PTHR39579:SF1">
    <property type="entry name" value="INNER MEMBRANE PROTEIN YHCB"/>
    <property type="match status" value="1"/>
</dbReference>
<feature type="compositionally biased region" description="Polar residues" evidence="14">
    <location>
        <begin position="77"/>
        <end position="89"/>
    </location>
</feature>
<proteinExistence type="inferred from homology"/>
<evidence type="ECO:0000256" key="9">
    <source>
        <dbReference type="ARBA" id="ARBA00023306"/>
    </source>
</evidence>
<dbReference type="Proteomes" id="UP000243900">
    <property type="component" value="Unassembled WGS sequence"/>
</dbReference>
<keyword evidence="16" id="KW-1185">Reference proteome</keyword>
<feature type="coiled-coil region" evidence="13">
    <location>
        <begin position="3"/>
        <end position="30"/>
    </location>
</feature>
<evidence type="ECO:0000256" key="10">
    <source>
        <dbReference type="ARBA" id="ARBA00035657"/>
    </source>
</evidence>
<reference evidence="16" key="1">
    <citation type="submission" date="2018-02" db="EMBL/GenBank/DDBJ databases">
        <title>Genome sequencing of Solimonas sp. HR-BB.</title>
        <authorList>
            <person name="Lee Y."/>
            <person name="Jeon C.O."/>
        </authorList>
    </citation>
    <scope>NUCLEOTIDE SEQUENCE [LARGE SCALE GENOMIC DNA]</scope>
    <source>
        <strain evidence="16">HR-E</strain>
    </source>
</reference>
<dbReference type="AlphaFoldDB" id="A0A2P6ATI2"/>
<keyword evidence="8" id="KW-0472">Membrane</keyword>
<evidence type="ECO:0000256" key="8">
    <source>
        <dbReference type="ARBA" id="ARBA00023136"/>
    </source>
</evidence>
<evidence type="ECO:0000256" key="2">
    <source>
        <dbReference type="ARBA" id="ARBA00022475"/>
    </source>
</evidence>
<keyword evidence="4" id="KW-0132">Cell division</keyword>
<evidence type="ECO:0000256" key="3">
    <source>
        <dbReference type="ARBA" id="ARBA00022519"/>
    </source>
</evidence>
<organism evidence="15 16">
    <name type="scientific">Amnimonas aquatica</name>
    <dbReference type="NCBI Taxonomy" id="2094561"/>
    <lineage>
        <taxon>Bacteria</taxon>
        <taxon>Pseudomonadati</taxon>
        <taxon>Pseudomonadota</taxon>
        <taxon>Gammaproteobacteria</taxon>
        <taxon>Moraxellales</taxon>
        <taxon>Moraxellaceae</taxon>
        <taxon>Amnimonas</taxon>
    </lineage>
</organism>
<comment type="subcellular location">
    <subcellularLocation>
        <location evidence="1">Cell inner membrane</location>
        <topology evidence="1">Single-pass membrane protein</topology>
    </subcellularLocation>
</comment>
<feature type="region of interest" description="Disordered" evidence="14">
    <location>
        <begin position="59"/>
        <end position="123"/>
    </location>
</feature>
<evidence type="ECO:0000313" key="15">
    <source>
        <dbReference type="EMBL" id="PQA46775.1"/>
    </source>
</evidence>
<dbReference type="InterPro" id="IPR009386">
    <property type="entry name" value="ZapG-like"/>
</dbReference>
<keyword evidence="2" id="KW-1003">Cell membrane</keyword>
<feature type="compositionally biased region" description="Basic and acidic residues" evidence="14">
    <location>
        <begin position="59"/>
        <end position="68"/>
    </location>
</feature>
<evidence type="ECO:0000256" key="12">
    <source>
        <dbReference type="ARBA" id="ARBA00035727"/>
    </source>
</evidence>
<evidence type="ECO:0000256" key="5">
    <source>
        <dbReference type="ARBA" id="ARBA00022692"/>
    </source>
</evidence>